<dbReference type="Proteomes" id="UP000314294">
    <property type="component" value="Unassembled WGS sequence"/>
</dbReference>
<evidence type="ECO:0000313" key="2">
    <source>
        <dbReference type="Proteomes" id="UP000314294"/>
    </source>
</evidence>
<gene>
    <name evidence="1" type="ORF">EYF80_005536</name>
</gene>
<dbReference type="EMBL" id="SRLO01000028">
    <property type="protein sequence ID" value="TNN84209.1"/>
    <property type="molecule type" value="Genomic_DNA"/>
</dbReference>
<protein>
    <submittedName>
        <fullName evidence="1">Uncharacterized protein</fullName>
    </submittedName>
</protein>
<dbReference type="AlphaFoldDB" id="A0A4Z2J1V0"/>
<comment type="caution">
    <text evidence="1">The sequence shown here is derived from an EMBL/GenBank/DDBJ whole genome shotgun (WGS) entry which is preliminary data.</text>
</comment>
<reference evidence="1 2" key="1">
    <citation type="submission" date="2019-03" db="EMBL/GenBank/DDBJ databases">
        <title>First draft genome of Liparis tanakae, snailfish: a comprehensive survey of snailfish specific genes.</title>
        <authorList>
            <person name="Kim W."/>
            <person name="Song I."/>
            <person name="Jeong J.-H."/>
            <person name="Kim D."/>
            <person name="Kim S."/>
            <person name="Ryu S."/>
            <person name="Song J.Y."/>
            <person name="Lee S.K."/>
        </authorList>
    </citation>
    <scope>NUCLEOTIDE SEQUENCE [LARGE SCALE GENOMIC DNA]</scope>
    <source>
        <tissue evidence="1">Muscle</tissue>
    </source>
</reference>
<evidence type="ECO:0000313" key="1">
    <source>
        <dbReference type="EMBL" id="TNN84209.1"/>
    </source>
</evidence>
<organism evidence="1 2">
    <name type="scientific">Liparis tanakae</name>
    <name type="common">Tanaka's snailfish</name>
    <dbReference type="NCBI Taxonomy" id="230148"/>
    <lineage>
        <taxon>Eukaryota</taxon>
        <taxon>Metazoa</taxon>
        <taxon>Chordata</taxon>
        <taxon>Craniata</taxon>
        <taxon>Vertebrata</taxon>
        <taxon>Euteleostomi</taxon>
        <taxon>Actinopterygii</taxon>
        <taxon>Neopterygii</taxon>
        <taxon>Teleostei</taxon>
        <taxon>Neoteleostei</taxon>
        <taxon>Acanthomorphata</taxon>
        <taxon>Eupercaria</taxon>
        <taxon>Perciformes</taxon>
        <taxon>Cottioidei</taxon>
        <taxon>Cottales</taxon>
        <taxon>Liparidae</taxon>
        <taxon>Liparis</taxon>
    </lineage>
</organism>
<proteinExistence type="predicted"/>
<name>A0A4Z2J1V0_9TELE</name>
<sequence length="149" mass="16655">MTRIHSAEGEYLQLVHSKKELAELSQRLEMVELPDPVLCYVVDVTRGRDLVVADVELKKGANSLDAMQGADVVVLHRHKGQHVPAQVELFELAQPPQAFQGHEAVVAGVQKLKDFVIQAQQPGLRLQHRFHVEDFPVQDDVVVRSIINA</sequence>
<keyword evidence="2" id="KW-1185">Reference proteome</keyword>
<accession>A0A4Z2J1V0</accession>